<evidence type="ECO:0000313" key="2">
    <source>
        <dbReference type="Proteomes" id="UP000824209"/>
    </source>
</evidence>
<comment type="caution">
    <text evidence="1">The sequence shown here is derived from an EMBL/GenBank/DDBJ whole genome shotgun (WGS) entry which is preliminary data.</text>
</comment>
<dbReference type="SUPFAM" id="SSF56399">
    <property type="entry name" value="ADP-ribosylation"/>
    <property type="match status" value="1"/>
</dbReference>
<dbReference type="Gene3D" id="3.20.170.20">
    <property type="entry name" value="Protein of unknown function DUF952"/>
    <property type="match status" value="1"/>
</dbReference>
<dbReference type="AlphaFoldDB" id="A0A9D2M0R0"/>
<reference evidence="1" key="2">
    <citation type="submission" date="2021-04" db="EMBL/GenBank/DDBJ databases">
        <authorList>
            <person name="Gilroy R."/>
        </authorList>
    </citation>
    <scope>NUCLEOTIDE SEQUENCE</scope>
    <source>
        <strain evidence="1">ChiBcec8-14828</strain>
    </source>
</reference>
<protein>
    <submittedName>
        <fullName evidence="1">DUF952 domain-containing protein</fullName>
    </submittedName>
</protein>
<reference evidence="1" key="1">
    <citation type="journal article" date="2021" name="PeerJ">
        <title>Extensive microbial diversity within the chicken gut microbiome revealed by metagenomics and culture.</title>
        <authorList>
            <person name="Gilroy R."/>
            <person name="Ravi A."/>
            <person name="Getino M."/>
            <person name="Pursley I."/>
            <person name="Horton D.L."/>
            <person name="Alikhan N.F."/>
            <person name="Baker D."/>
            <person name="Gharbi K."/>
            <person name="Hall N."/>
            <person name="Watson M."/>
            <person name="Adriaenssens E.M."/>
            <person name="Foster-Nyarko E."/>
            <person name="Jarju S."/>
            <person name="Secka A."/>
            <person name="Antonio M."/>
            <person name="Oren A."/>
            <person name="Chaudhuri R.R."/>
            <person name="La Ragione R."/>
            <person name="Hildebrand F."/>
            <person name="Pallen M.J."/>
        </authorList>
    </citation>
    <scope>NUCLEOTIDE SEQUENCE</scope>
    <source>
        <strain evidence="1">ChiBcec8-14828</strain>
    </source>
</reference>
<accession>A0A9D2M0R0</accession>
<dbReference type="InterPro" id="IPR009297">
    <property type="entry name" value="DUF952"/>
</dbReference>
<proteinExistence type="predicted"/>
<name>A0A9D2M0R0_9FIRM</name>
<organism evidence="1 2">
    <name type="scientific">Candidatus Ruthenibacterium avium</name>
    <dbReference type="NCBI Taxonomy" id="2838751"/>
    <lineage>
        <taxon>Bacteria</taxon>
        <taxon>Bacillati</taxon>
        <taxon>Bacillota</taxon>
        <taxon>Clostridia</taxon>
        <taxon>Eubacteriales</taxon>
        <taxon>Oscillospiraceae</taxon>
        <taxon>Ruthenibacterium</taxon>
    </lineage>
</organism>
<dbReference type="Proteomes" id="UP000824209">
    <property type="component" value="Unassembled WGS sequence"/>
</dbReference>
<evidence type="ECO:0000313" key="1">
    <source>
        <dbReference type="EMBL" id="HJB38832.1"/>
    </source>
</evidence>
<dbReference type="Pfam" id="PF06108">
    <property type="entry name" value="DUF952"/>
    <property type="match status" value="1"/>
</dbReference>
<sequence length="152" mass="17383">MRPKPSSFSSFAHDAQKRRPVGAALLCGVKRGEQQVILHCMKESVWKERREKAFWGQRDLEKYGFLHCSSIAHFWRVAPNFKEVIEPLVLVCIDETKLTAPVRYEDLDGCGRAYPHIYGLVNQSAVVQVLPFLKDADGNYQKNEEFAAITEE</sequence>
<gene>
    <name evidence="1" type="ORF">H9943_00355</name>
</gene>
<dbReference type="EMBL" id="DWYA01000004">
    <property type="protein sequence ID" value="HJB38832.1"/>
    <property type="molecule type" value="Genomic_DNA"/>
</dbReference>